<reference evidence="2" key="2">
    <citation type="journal article" date="2017" name="Nat. Plants">
        <title>The Aegilops tauschii genome reveals multiple impacts of transposons.</title>
        <authorList>
            <person name="Zhao G."/>
            <person name="Zou C."/>
            <person name="Li K."/>
            <person name="Wang K."/>
            <person name="Li T."/>
            <person name="Gao L."/>
            <person name="Zhang X."/>
            <person name="Wang H."/>
            <person name="Yang Z."/>
            <person name="Liu X."/>
            <person name="Jiang W."/>
            <person name="Mao L."/>
            <person name="Kong X."/>
            <person name="Jiao Y."/>
            <person name="Jia J."/>
        </authorList>
    </citation>
    <scope>NUCLEOTIDE SEQUENCE [LARGE SCALE GENOMIC DNA]</scope>
    <source>
        <strain evidence="2">cv. AL8/78</strain>
    </source>
</reference>
<dbReference type="Proteomes" id="UP000015105">
    <property type="component" value="Chromosome 5D"/>
</dbReference>
<reference evidence="2" key="1">
    <citation type="journal article" date="2014" name="Science">
        <title>Ancient hybridizations among the ancestral genomes of bread wheat.</title>
        <authorList>
            <consortium name="International Wheat Genome Sequencing Consortium,"/>
            <person name="Marcussen T."/>
            <person name="Sandve S.R."/>
            <person name="Heier L."/>
            <person name="Spannagl M."/>
            <person name="Pfeifer M."/>
            <person name="Jakobsen K.S."/>
            <person name="Wulff B.B."/>
            <person name="Steuernagel B."/>
            <person name="Mayer K.F."/>
            <person name="Olsen O.A."/>
        </authorList>
    </citation>
    <scope>NUCLEOTIDE SEQUENCE [LARGE SCALE GENOMIC DNA]</scope>
    <source>
        <strain evidence="2">cv. AL8/78</strain>
    </source>
</reference>
<dbReference type="Gramene" id="AET5Gv21040600.6">
    <property type="protein sequence ID" value="AET5Gv21040600.6"/>
    <property type="gene ID" value="AET5Gv21040600"/>
</dbReference>
<reference evidence="1" key="5">
    <citation type="journal article" date="2021" name="G3 (Bethesda)">
        <title>Aegilops tauschii genome assembly Aet v5.0 features greater sequence contiguity and improved annotation.</title>
        <authorList>
            <person name="Wang L."/>
            <person name="Zhu T."/>
            <person name="Rodriguez J.C."/>
            <person name="Deal K.R."/>
            <person name="Dubcovsky J."/>
            <person name="McGuire P.E."/>
            <person name="Lux T."/>
            <person name="Spannagl M."/>
            <person name="Mayer K.F.X."/>
            <person name="Baldrich P."/>
            <person name="Meyers B.C."/>
            <person name="Huo N."/>
            <person name="Gu Y.Q."/>
            <person name="Zhou H."/>
            <person name="Devos K.M."/>
            <person name="Bennetzen J.L."/>
            <person name="Unver T."/>
            <person name="Budak H."/>
            <person name="Gulick P.J."/>
            <person name="Galiba G."/>
            <person name="Kalapos B."/>
            <person name="Nelson D.R."/>
            <person name="Li P."/>
            <person name="You F.M."/>
            <person name="Luo M.C."/>
            <person name="Dvorak J."/>
        </authorList>
    </citation>
    <scope>NUCLEOTIDE SEQUENCE [LARGE SCALE GENOMIC DNA]</scope>
    <source>
        <strain evidence="1">cv. AL8/78</strain>
    </source>
</reference>
<dbReference type="AlphaFoldDB" id="A0A453M4P8"/>
<reference evidence="1" key="3">
    <citation type="journal article" date="2017" name="Nature">
        <title>Genome sequence of the progenitor of the wheat D genome Aegilops tauschii.</title>
        <authorList>
            <person name="Luo M.C."/>
            <person name="Gu Y.Q."/>
            <person name="Puiu D."/>
            <person name="Wang H."/>
            <person name="Twardziok S.O."/>
            <person name="Deal K.R."/>
            <person name="Huo N."/>
            <person name="Zhu T."/>
            <person name="Wang L."/>
            <person name="Wang Y."/>
            <person name="McGuire P.E."/>
            <person name="Liu S."/>
            <person name="Long H."/>
            <person name="Ramasamy R.K."/>
            <person name="Rodriguez J.C."/>
            <person name="Van S.L."/>
            <person name="Yuan L."/>
            <person name="Wang Z."/>
            <person name="Xia Z."/>
            <person name="Xiao L."/>
            <person name="Anderson O.D."/>
            <person name="Ouyang S."/>
            <person name="Liang Y."/>
            <person name="Zimin A.V."/>
            <person name="Pertea G."/>
            <person name="Qi P."/>
            <person name="Bennetzen J.L."/>
            <person name="Dai X."/>
            <person name="Dawson M.W."/>
            <person name="Muller H.G."/>
            <person name="Kugler K."/>
            <person name="Rivarola-Duarte L."/>
            <person name="Spannagl M."/>
            <person name="Mayer K.F.X."/>
            <person name="Lu F.H."/>
            <person name="Bevan M.W."/>
            <person name="Leroy P."/>
            <person name="Li P."/>
            <person name="You F.M."/>
            <person name="Sun Q."/>
            <person name="Liu Z."/>
            <person name="Lyons E."/>
            <person name="Wicker T."/>
            <person name="Salzberg S.L."/>
            <person name="Devos K.M."/>
            <person name="Dvorak J."/>
        </authorList>
    </citation>
    <scope>NUCLEOTIDE SEQUENCE [LARGE SCALE GENOMIC DNA]</scope>
    <source>
        <strain evidence="1">cv. AL8/78</strain>
    </source>
</reference>
<accession>A0A453M4P8</accession>
<sequence length="113" mass="12868">MSVRVNDTCSGSCNHMFKTPYLKSLRLKAFSFYSFSHNKSSGFCRQQPQCLSPQTQDNTLIFLFRRTSPKGCLFCLDFVCLRMAPKGCLFCLDFVRLGMGMSVLFGFCPFRNG</sequence>
<reference evidence="1" key="4">
    <citation type="submission" date="2019-03" db="UniProtKB">
        <authorList>
            <consortium name="EnsemblPlants"/>
        </authorList>
    </citation>
    <scope>IDENTIFICATION</scope>
</reference>
<organism evidence="1 2">
    <name type="scientific">Aegilops tauschii subsp. strangulata</name>
    <name type="common">Goatgrass</name>
    <dbReference type="NCBI Taxonomy" id="200361"/>
    <lineage>
        <taxon>Eukaryota</taxon>
        <taxon>Viridiplantae</taxon>
        <taxon>Streptophyta</taxon>
        <taxon>Embryophyta</taxon>
        <taxon>Tracheophyta</taxon>
        <taxon>Spermatophyta</taxon>
        <taxon>Magnoliopsida</taxon>
        <taxon>Liliopsida</taxon>
        <taxon>Poales</taxon>
        <taxon>Poaceae</taxon>
        <taxon>BOP clade</taxon>
        <taxon>Pooideae</taxon>
        <taxon>Triticodae</taxon>
        <taxon>Triticeae</taxon>
        <taxon>Triticinae</taxon>
        <taxon>Aegilops</taxon>
    </lineage>
</organism>
<name>A0A453M4P8_AEGTS</name>
<evidence type="ECO:0000313" key="1">
    <source>
        <dbReference type="EnsemblPlants" id="AET5Gv21040600.6"/>
    </source>
</evidence>
<evidence type="ECO:0000313" key="2">
    <source>
        <dbReference type="Proteomes" id="UP000015105"/>
    </source>
</evidence>
<dbReference type="EnsemblPlants" id="AET5Gv21040600.6">
    <property type="protein sequence ID" value="AET5Gv21040600.6"/>
    <property type="gene ID" value="AET5Gv21040600"/>
</dbReference>
<keyword evidence="2" id="KW-1185">Reference proteome</keyword>
<proteinExistence type="predicted"/>
<protein>
    <submittedName>
        <fullName evidence="1">Uncharacterized protein</fullName>
    </submittedName>
</protein>